<dbReference type="Proteomes" id="UP000257560">
    <property type="component" value="Segment"/>
</dbReference>
<feature type="transmembrane region" description="Helical" evidence="1">
    <location>
        <begin position="87"/>
        <end position="106"/>
    </location>
</feature>
<protein>
    <submittedName>
        <fullName evidence="2">Uncharacterized protein</fullName>
    </submittedName>
</protein>
<dbReference type="EMBL" id="MF754115">
    <property type="protein sequence ID" value="ATI19399.1"/>
    <property type="molecule type" value="Genomic_DNA"/>
</dbReference>
<evidence type="ECO:0000256" key="1">
    <source>
        <dbReference type="SAM" id="Phobius"/>
    </source>
</evidence>
<gene>
    <name evidence="2" type="ORF">KF5_089</name>
</gene>
<evidence type="ECO:0000313" key="2">
    <source>
        <dbReference type="EMBL" id="ATI19399.1"/>
    </source>
</evidence>
<keyword evidence="1" id="KW-0812">Transmembrane</keyword>
<sequence length="130" mass="14537">MFNRQTQKQKIFSLAWDNARHAANFHGGEPREYFAESLKLAYRGVKLANVKPRSEVFTLDLVSAVLCGILAIAIILFSIWIGHPAAILSALIGLAIGAAGWSDFELHLQEIAENKRINKNTNFNRLVIDF</sequence>
<organism evidence="2 3">
    <name type="scientific">Vibrio phage vB_VpaS_KF5</name>
    <dbReference type="NCBI Taxonomy" id="2041476"/>
    <lineage>
        <taxon>Viruses</taxon>
        <taxon>Duplodnaviria</taxon>
        <taxon>Heunggongvirae</taxon>
        <taxon>Uroviricota</taxon>
        <taxon>Caudoviricetes</taxon>
        <taxon>Mardecavirus</taxon>
        <taxon>Mardecavirus SSP002</taxon>
    </lineage>
</organism>
<proteinExistence type="predicted"/>
<keyword evidence="1" id="KW-1133">Transmembrane helix</keyword>
<feature type="transmembrane region" description="Helical" evidence="1">
    <location>
        <begin position="56"/>
        <end position="81"/>
    </location>
</feature>
<reference evidence="2 3" key="1">
    <citation type="submission" date="2017-08" db="EMBL/GenBank/DDBJ databases">
        <title>Complete genome sequence of bacteriophage vB_VpaS_KF5.</title>
        <authorList>
            <person name="Yu J."/>
            <person name="Kwak S.-J."/>
            <person name="Lim J.-A."/>
            <person name="Chang H.-J."/>
        </authorList>
    </citation>
    <scope>NUCLEOTIDE SEQUENCE [LARGE SCALE GENOMIC DNA]</scope>
</reference>
<evidence type="ECO:0000313" key="3">
    <source>
        <dbReference type="Proteomes" id="UP000257560"/>
    </source>
</evidence>
<name>A0A384X9H8_9CAUD</name>
<keyword evidence="1" id="KW-0472">Membrane</keyword>
<accession>A0A384X9H8</accession>